<dbReference type="PANTHER" id="PTHR42776">
    <property type="entry name" value="SERINE PEPTIDASE S9 FAMILY MEMBER"/>
    <property type="match status" value="1"/>
</dbReference>
<sequence length="674" mass="73573">MLLAFLAFAGRAFAAGRPMTVDDLLAVKTVSDPQVSPDGSLVVYVVSEVDREAGKSRSDLWLVPVSGGEPKRLTTASGADSHPRWSPDGKTIAFLSDRGGSSQVWLLPIDGGEARQLTNLPIDVDGPIWSPTGDRLAVVARVYPGTTPEETAKRDKERAERKSQVKAYDRLMVRHWASWDDGKRSHPFIVDASTGEARDLAPDLDVNVPPAPFGGSSDYTFSADGQTLAFTAEPLKDHPWSTNTDIWTVPVAGGAPTNLTAANPAADAQPSFSPDGRFLAYLSQSRAGFEADQWILNLLPTDQIGAEGVRPVPLTAAIDRPVSAFSWDPERPSLLAVVDSGGDSIIYEVPALARMAPRPLLSGDGSYDSPQRAGAAIVFTRSSADRPAELYVDPPGPDNIRALSHHNDELIAQLDLNPAESFTFAGADGDEVQGWLVRPPGFDASKTYPVLFLIHGGPQGSWHNSWHARWNLALFAAPGYAVVAVNPRGSTGFGQTFTDQISTDWSGRVFEDLMAGLDHALETYPFLDGDRMAAAGGSYGGYMVNWIAGHSDRFKALISHAGVFDLHSMYFTTEELWFPEWEFGGPPWTSPEQYQIHSPSNFVEKFRTPTLVLHGALDFRVPDSQGLGMFTALQRRGVPSRFVFFPDEGHWIAKPANRVVWWDEVHRWLARYLP</sequence>
<dbReference type="Pfam" id="PF07676">
    <property type="entry name" value="PD40"/>
    <property type="match status" value="2"/>
</dbReference>
<reference evidence="7 8" key="1">
    <citation type="submission" date="2018-12" db="EMBL/GenBank/DDBJ databases">
        <authorList>
            <person name="Toschakov S.V."/>
        </authorList>
    </citation>
    <scope>NUCLEOTIDE SEQUENCE [LARGE SCALE GENOMIC DNA]</scope>
    <source>
        <strain evidence="7 8">GM2012</strain>
    </source>
</reference>
<name>A0A432MQ16_9BACT</name>
<accession>A0A432MQ16</accession>
<comment type="caution">
    <text evidence="7">The sequence shown here is derived from an EMBL/GenBank/DDBJ whole genome shotgun (WGS) entry which is preliminary data.</text>
</comment>
<feature type="domain" description="Peptidase S9 prolyl oligopeptidase catalytic" evidence="6">
    <location>
        <begin position="466"/>
        <end position="673"/>
    </location>
</feature>
<dbReference type="SUPFAM" id="SSF53474">
    <property type="entry name" value="alpha/beta-Hydrolases"/>
    <property type="match status" value="1"/>
</dbReference>
<proteinExistence type="inferred from homology"/>
<keyword evidence="4" id="KW-0378">Hydrolase</keyword>
<evidence type="ECO:0000313" key="8">
    <source>
        <dbReference type="Proteomes" id="UP000280296"/>
    </source>
</evidence>
<dbReference type="Pfam" id="PF00326">
    <property type="entry name" value="Peptidase_S9"/>
    <property type="match status" value="1"/>
</dbReference>
<organism evidence="7 8">
    <name type="scientific">Tautonia sociabilis</name>
    <dbReference type="NCBI Taxonomy" id="2080755"/>
    <lineage>
        <taxon>Bacteria</taxon>
        <taxon>Pseudomonadati</taxon>
        <taxon>Planctomycetota</taxon>
        <taxon>Planctomycetia</taxon>
        <taxon>Isosphaerales</taxon>
        <taxon>Isosphaeraceae</taxon>
        <taxon>Tautonia</taxon>
    </lineage>
</organism>
<dbReference type="Pfam" id="PF26549">
    <property type="entry name" value="Tricorn_N"/>
    <property type="match status" value="1"/>
</dbReference>
<dbReference type="Gene3D" id="2.120.10.30">
    <property type="entry name" value="TolB, C-terminal domain"/>
    <property type="match status" value="2"/>
</dbReference>
<dbReference type="Gene3D" id="3.40.50.1820">
    <property type="entry name" value="alpha/beta hydrolase"/>
    <property type="match status" value="1"/>
</dbReference>
<dbReference type="PANTHER" id="PTHR42776:SF13">
    <property type="entry name" value="DIPEPTIDYL-PEPTIDASE 5"/>
    <property type="match status" value="1"/>
</dbReference>
<evidence type="ECO:0000256" key="1">
    <source>
        <dbReference type="ARBA" id="ARBA00010040"/>
    </source>
</evidence>
<evidence type="ECO:0000256" key="2">
    <source>
        <dbReference type="ARBA" id="ARBA00022670"/>
    </source>
</evidence>
<evidence type="ECO:0000256" key="3">
    <source>
        <dbReference type="ARBA" id="ARBA00022729"/>
    </source>
</evidence>
<reference evidence="7 8" key="2">
    <citation type="submission" date="2019-01" db="EMBL/GenBank/DDBJ databases">
        <title>Tautonia sociabilis, a novel thermotolerant planctomycete of Isosphaeraceae family, isolated from a 4000 m deep subterranean habitat.</title>
        <authorList>
            <person name="Kovaleva O.L."/>
            <person name="Elcheninov A.G."/>
            <person name="Van Heerden E."/>
            <person name="Toshchakov S.V."/>
            <person name="Novikov A."/>
            <person name="Bonch-Osmolovskaya E.A."/>
            <person name="Kublanov I.V."/>
        </authorList>
    </citation>
    <scope>NUCLEOTIDE SEQUENCE [LARGE SCALE GENOMIC DNA]</scope>
    <source>
        <strain evidence="7 8">GM2012</strain>
    </source>
</reference>
<dbReference type="GO" id="GO:0004252">
    <property type="term" value="F:serine-type endopeptidase activity"/>
    <property type="evidence" value="ECO:0007669"/>
    <property type="project" value="TreeGrafter"/>
</dbReference>
<dbReference type="AlphaFoldDB" id="A0A432MQ16"/>
<gene>
    <name evidence="7" type="ORF">TsocGM_01125</name>
</gene>
<dbReference type="GO" id="GO:0006508">
    <property type="term" value="P:proteolysis"/>
    <property type="evidence" value="ECO:0007669"/>
    <property type="project" value="UniProtKB-KW"/>
</dbReference>
<evidence type="ECO:0000256" key="5">
    <source>
        <dbReference type="ARBA" id="ARBA00022825"/>
    </source>
</evidence>
<dbReference type="InterPro" id="IPR029058">
    <property type="entry name" value="AB_hydrolase_fold"/>
</dbReference>
<dbReference type="EMBL" id="RYZH01000002">
    <property type="protein sequence ID" value="RUL89583.1"/>
    <property type="molecule type" value="Genomic_DNA"/>
</dbReference>
<dbReference type="InterPro" id="IPR001375">
    <property type="entry name" value="Peptidase_S9_cat"/>
</dbReference>
<dbReference type="InterPro" id="IPR011042">
    <property type="entry name" value="6-blade_b-propeller_TolB-like"/>
</dbReference>
<dbReference type="OrthoDB" id="269409at2"/>
<evidence type="ECO:0000256" key="4">
    <source>
        <dbReference type="ARBA" id="ARBA00022801"/>
    </source>
</evidence>
<dbReference type="FunFam" id="3.40.50.1820:FF:000028">
    <property type="entry name" value="S9 family peptidase"/>
    <property type="match status" value="1"/>
</dbReference>
<keyword evidence="5" id="KW-0720">Serine protease</keyword>
<evidence type="ECO:0000259" key="6">
    <source>
        <dbReference type="Pfam" id="PF00326"/>
    </source>
</evidence>
<protein>
    <submittedName>
        <fullName evidence="7">S9 family peptidase</fullName>
    </submittedName>
</protein>
<dbReference type="Proteomes" id="UP000280296">
    <property type="component" value="Unassembled WGS sequence"/>
</dbReference>
<keyword evidence="2" id="KW-0645">Protease</keyword>
<keyword evidence="8" id="KW-1185">Reference proteome</keyword>
<dbReference type="InterPro" id="IPR011659">
    <property type="entry name" value="WD40"/>
</dbReference>
<evidence type="ECO:0000313" key="7">
    <source>
        <dbReference type="EMBL" id="RUL89583.1"/>
    </source>
</evidence>
<comment type="similarity">
    <text evidence="1">Belongs to the peptidase S9C family.</text>
</comment>
<keyword evidence="3" id="KW-0732">Signal</keyword>
<dbReference type="SUPFAM" id="SSF82171">
    <property type="entry name" value="DPP6 N-terminal domain-like"/>
    <property type="match status" value="1"/>
</dbReference>